<organism evidence="3 4">
    <name type="scientific">Rhodococcoides kyotonense</name>
    <dbReference type="NCBI Taxonomy" id="398843"/>
    <lineage>
        <taxon>Bacteria</taxon>
        <taxon>Bacillati</taxon>
        <taxon>Actinomycetota</taxon>
        <taxon>Actinomycetes</taxon>
        <taxon>Mycobacteriales</taxon>
        <taxon>Nocardiaceae</taxon>
        <taxon>Rhodococcoides</taxon>
    </lineage>
</organism>
<dbReference type="PANTHER" id="PTHR11757">
    <property type="entry name" value="PROTEASE FAMILY S9A OLIGOPEPTIDASE"/>
    <property type="match status" value="1"/>
</dbReference>
<reference evidence="4" key="1">
    <citation type="submission" date="2017-06" db="EMBL/GenBank/DDBJ databases">
        <authorList>
            <person name="Varghese N."/>
            <person name="Submissions S."/>
        </authorList>
    </citation>
    <scope>NUCLEOTIDE SEQUENCE [LARGE SCALE GENOMIC DNA]</scope>
    <source>
        <strain evidence="4">JCM 23211</strain>
    </source>
</reference>
<protein>
    <submittedName>
        <fullName evidence="3">Prolyl oligopeptidase family protein</fullName>
    </submittedName>
</protein>
<sequence>MLWQPNAVVQRASLSPDGRFIAASLATHADEAATLVLLDVGSGRERVLTSVPLRYDAPVWDDVSTFRVFSSPLGRLVTVDCSNGLSTARIRTEDVVEAGSARRVSAARIGVCSALVVLHADRCVIVLRGSMFGEEAVVSVLPPTGRILPHSRGILAVHGNDVVAYEPNPSGHLIERWRLSEPGSSMFAVAGDAVAFRIVDRGRTALRACRLDTGDRVEIGASLAGSEWIISGIAPAEAGWEVRVESPLDAPRLVRVGREVETDEIDHLAGQLERHCLLMSDGENVDVVLAGNKGSTGPILLTCYGGFGVPLLADWEPSAAAWIESGGRYGFAQIRGGSERGHDWWVAGRGRRKERAVLDVVEVARALARFGIARSEQIVLAGASLGGTVAAAAALRAPDAVAGVVATAAPLDLSALRENPLGLGWMDEFGADGDMSEYDPYLLAARVEAPLPSILLIRGSEDTRVAPESTTRFHERLQTVGANSRMIDLAGFGHGANSPEHTHLLAEAVLNFAADVTALEVRA</sequence>
<accession>A0A239H226</accession>
<comment type="similarity">
    <text evidence="1">Belongs to the peptidase S9A family.</text>
</comment>
<dbReference type="EMBL" id="FZOW01000005">
    <property type="protein sequence ID" value="SNS75526.1"/>
    <property type="molecule type" value="Genomic_DNA"/>
</dbReference>
<dbReference type="InterPro" id="IPR001375">
    <property type="entry name" value="Peptidase_S9_cat"/>
</dbReference>
<dbReference type="SUPFAM" id="SSF69304">
    <property type="entry name" value="Tricorn protease N-terminal domain"/>
    <property type="match status" value="1"/>
</dbReference>
<dbReference type="Pfam" id="PF00326">
    <property type="entry name" value="Peptidase_S9"/>
    <property type="match status" value="1"/>
</dbReference>
<dbReference type="SUPFAM" id="SSF53474">
    <property type="entry name" value="alpha/beta-Hydrolases"/>
    <property type="match status" value="1"/>
</dbReference>
<feature type="domain" description="Peptidase S9 prolyl oligopeptidase catalytic" evidence="2">
    <location>
        <begin position="322"/>
        <end position="516"/>
    </location>
</feature>
<proteinExistence type="inferred from homology"/>
<name>A0A239H226_9NOCA</name>
<dbReference type="RefSeq" id="WP_176444236.1">
    <property type="nucleotide sequence ID" value="NZ_FZOW01000005.1"/>
</dbReference>
<dbReference type="PRINTS" id="PR00862">
    <property type="entry name" value="PROLIGOPTASE"/>
</dbReference>
<dbReference type="InterPro" id="IPR029058">
    <property type="entry name" value="AB_hydrolase_fold"/>
</dbReference>
<evidence type="ECO:0000313" key="4">
    <source>
        <dbReference type="Proteomes" id="UP000198327"/>
    </source>
</evidence>
<dbReference type="AlphaFoldDB" id="A0A239H226"/>
<dbReference type="PANTHER" id="PTHR11757:SF19">
    <property type="entry name" value="PROLYL ENDOPEPTIDASE-LIKE"/>
    <property type="match status" value="1"/>
</dbReference>
<dbReference type="GO" id="GO:0006508">
    <property type="term" value="P:proteolysis"/>
    <property type="evidence" value="ECO:0007669"/>
    <property type="project" value="InterPro"/>
</dbReference>
<dbReference type="InterPro" id="IPR051543">
    <property type="entry name" value="Serine_Peptidase_S9A"/>
</dbReference>
<dbReference type="InterPro" id="IPR002470">
    <property type="entry name" value="Peptidase_S9A"/>
</dbReference>
<dbReference type="GO" id="GO:0004252">
    <property type="term" value="F:serine-type endopeptidase activity"/>
    <property type="evidence" value="ECO:0007669"/>
    <property type="project" value="InterPro"/>
</dbReference>
<evidence type="ECO:0000313" key="3">
    <source>
        <dbReference type="EMBL" id="SNS75526.1"/>
    </source>
</evidence>
<dbReference type="Proteomes" id="UP000198327">
    <property type="component" value="Unassembled WGS sequence"/>
</dbReference>
<evidence type="ECO:0000256" key="1">
    <source>
        <dbReference type="ARBA" id="ARBA00005228"/>
    </source>
</evidence>
<gene>
    <name evidence="3" type="ORF">SAMN05421642_10557</name>
</gene>
<keyword evidence="4" id="KW-1185">Reference proteome</keyword>
<dbReference type="Gene3D" id="3.40.50.1820">
    <property type="entry name" value="alpha/beta hydrolase"/>
    <property type="match status" value="1"/>
</dbReference>
<evidence type="ECO:0000259" key="2">
    <source>
        <dbReference type="Pfam" id="PF00326"/>
    </source>
</evidence>